<evidence type="ECO:0000313" key="10">
    <source>
        <dbReference type="Proteomes" id="UP000231451"/>
    </source>
</evidence>
<reference evidence="9 10" key="1">
    <citation type="submission" date="2017-10" db="EMBL/GenBank/DDBJ databases">
        <title>Draft genome sequences of strains TRE 1, TRE 9, TRE H and TRI 7, isolated from tamarins, belonging to four potential novel Bifidobacterium species.</title>
        <authorList>
            <person name="Mattarelli P."/>
            <person name="Modesto M."/>
            <person name="Puglisi E."/>
            <person name="Morelli L."/>
            <person name="Spezio C."/>
            <person name="Bonetti A."/>
            <person name="Sandri C."/>
        </authorList>
    </citation>
    <scope>NUCLEOTIDE SEQUENCE [LARGE SCALE GENOMIC DNA]</scope>
    <source>
        <strain evidence="10">TRI7</strain>
    </source>
</reference>
<feature type="domain" description="AAA" evidence="8">
    <location>
        <begin position="299"/>
        <end position="407"/>
    </location>
</feature>
<evidence type="ECO:0000256" key="1">
    <source>
        <dbReference type="ARBA" id="ARBA00022679"/>
    </source>
</evidence>
<dbReference type="RefSeq" id="WP_100513021.1">
    <property type="nucleotide sequence ID" value="NZ_PEBK01000005.1"/>
</dbReference>
<dbReference type="PANTHER" id="PTHR32309">
    <property type="entry name" value="TYROSINE-PROTEIN KINASE"/>
    <property type="match status" value="1"/>
</dbReference>
<keyword evidence="7" id="KW-0472">Membrane</keyword>
<evidence type="ECO:0000313" key="9">
    <source>
        <dbReference type="EMBL" id="PJM75195.1"/>
    </source>
</evidence>
<dbReference type="SUPFAM" id="SSF52540">
    <property type="entry name" value="P-loop containing nucleoside triphosphate hydrolases"/>
    <property type="match status" value="1"/>
</dbReference>
<dbReference type="EMBL" id="PEBK01000005">
    <property type="protein sequence ID" value="PJM75195.1"/>
    <property type="molecule type" value="Genomic_DNA"/>
</dbReference>
<dbReference type="PANTHER" id="PTHR32309:SF31">
    <property type="entry name" value="CAPSULAR EXOPOLYSACCHARIDE FAMILY"/>
    <property type="match status" value="1"/>
</dbReference>
<evidence type="ECO:0000259" key="8">
    <source>
        <dbReference type="Pfam" id="PF13614"/>
    </source>
</evidence>
<dbReference type="InterPro" id="IPR027417">
    <property type="entry name" value="P-loop_NTPase"/>
</dbReference>
<dbReference type="InterPro" id="IPR025669">
    <property type="entry name" value="AAA_dom"/>
</dbReference>
<dbReference type="InterPro" id="IPR050445">
    <property type="entry name" value="Bact_polysacc_biosynth/exp"/>
</dbReference>
<dbReference type="Proteomes" id="UP000231451">
    <property type="component" value="Unassembled WGS sequence"/>
</dbReference>
<dbReference type="OrthoDB" id="9812433at2"/>
<evidence type="ECO:0000256" key="6">
    <source>
        <dbReference type="SAM" id="MobiDB-lite"/>
    </source>
</evidence>
<keyword evidence="3" id="KW-0418">Kinase</keyword>
<gene>
    <name evidence="9" type="ORF">CSQ87_06290</name>
</gene>
<feature type="transmembrane region" description="Helical" evidence="7">
    <location>
        <begin position="12"/>
        <end position="34"/>
    </location>
</feature>
<dbReference type="GO" id="GO:0005524">
    <property type="term" value="F:ATP binding"/>
    <property type="evidence" value="ECO:0007669"/>
    <property type="project" value="UniProtKB-KW"/>
</dbReference>
<keyword evidence="5" id="KW-0829">Tyrosine-protein kinase</keyword>
<evidence type="ECO:0000256" key="2">
    <source>
        <dbReference type="ARBA" id="ARBA00022741"/>
    </source>
</evidence>
<organism evidence="9 10">
    <name type="scientific">Bifidobacterium simiarum</name>
    <dbReference type="NCBI Taxonomy" id="2045441"/>
    <lineage>
        <taxon>Bacteria</taxon>
        <taxon>Bacillati</taxon>
        <taxon>Actinomycetota</taxon>
        <taxon>Actinomycetes</taxon>
        <taxon>Bifidobacteriales</taxon>
        <taxon>Bifidobacteriaceae</taxon>
        <taxon>Bifidobacterium</taxon>
    </lineage>
</organism>
<evidence type="ECO:0000256" key="7">
    <source>
        <dbReference type="SAM" id="Phobius"/>
    </source>
</evidence>
<keyword evidence="7" id="KW-1133">Transmembrane helix</keyword>
<evidence type="ECO:0000256" key="5">
    <source>
        <dbReference type="ARBA" id="ARBA00023137"/>
    </source>
</evidence>
<keyword evidence="2" id="KW-0547">Nucleotide-binding</keyword>
<keyword evidence="4" id="KW-0067">ATP-binding</keyword>
<dbReference type="CDD" id="cd05387">
    <property type="entry name" value="BY-kinase"/>
    <property type="match status" value="1"/>
</dbReference>
<feature type="transmembrane region" description="Helical" evidence="7">
    <location>
        <begin position="200"/>
        <end position="218"/>
    </location>
</feature>
<name>A0A2M9HEG5_9BIFI</name>
<comment type="caution">
    <text evidence="9">The sequence shown here is derived from an EMBL/GenBank/DDBJ whole genome shotgun (WGS) entry which is preliminary data.</text>
</comment>
<dbReference type="NCBIfam" id="TIGR01007">
    <property type="entry name" value="eps_fam"/>
    <property type="match status" value="1"/>
</dbReference>
<protein>
    <recommendedName>
        <fullName evidence="8">AAA domain-containing protein</fullName>
    </recommendedName>
</protein>
<dbReference type="Pfam" id="PF13614">
    <property type="entry name" value="AAA_31"/>
    <property type="match status" value="1"/>
</dbReference>
<dbReference type="InterPro" id="IPR005702">
    <property type="entry name" value="Wzc-like_C"/>
</dbReference>
<feature type="region of interest" description="Disordered" evidence="6">
    <location>
        <begin position="474"/>
        <end position="496"/>
    </location>
</feature>
<evidence type="ECO:0000256" key="4">
    <source>
        <dbReference type="ARBA" id="ARBA00022840"/>
    </source>
</evidence>
<dbReference type="Gene3D" id="3.40.50.300">
    <property type="entry name" value="P-loop containing nucleotide triphosphate hydrolases"/>
    <property type="match status" value="1"/>
</dbReference>
<sequence>MSFQDMLSALRSHWRAELLVIVLIVASMAGWLTLQPRTYTAAARTYVSFSADAGSGTDAGTDAKASGKTALGTQAGTDSSMQYQPTDYVSQQLQLIPALVTTPAVLDDVAKTMNVPSEDLRDDVSAYVSDSYFIMIEAKGADPQRAAAIANAVSDSLSDQLASRTRNTANLYIPSHLRLSVVERAEAPQRPTSPNVKARMAIGVVAALACAFFVGILLELTDNKVRGAAQIQRMLGIPILGTVPKSSVISSRCPSIVNAPASMESEAIRRLALNLTFVTPDRDELSNVFVVASCGASEGKTSLSIELAAAFAEQGRKVLLVGTDMRHPTIARRLGVEEQVGLSHLLTGQVDMATAVSRYWKPNLHVLPAGKRVANPSLIINSKSMSDFLHLVSKEYDWVILDTEPLRVANDALVFAKAGAKMVFVVAQGLATRHQLRDVDREMESIGIEPVGAVLNLDRVSKSETRAYGSYYHDAGRSHSAERPDGKVPAAGGDLR</sequence>
<accession>A0A2M9HEG5</accession>
<dbReference type="GO" id="GO:0004713">
    <property type="term" value="F:protein tyrosine kinase activity"/>
    <property type="evidence" value="ECO:0007669"/>
    <property type="project" value="UniProtKB-KW"/>
</dbReference>
<dbReference type="AlphaFoldDB" id="A0A2M9HEG5"/>
<keyword evidence="7" id="KW-0812">Transmembrane</keyword>
<keyword evidence="10" id="KW-1185">Reference proteome</keyword>
<keyword evidence="1" id="KW-0808">Transferase</keyword>
<feature type="compositionally biased region" description="Basic and acidic residues" evidence="6">
    <location>
        <begin position="474"/>
        <end position="486"/>
    </location>
</feature>
<evidence type="ECO:0000256" key="3">
    <source>
        <dbReference type="ARBA" id="ARBA00022777"/>
    </source>
</evidence>
<proteinExistence type="predicted"/>